<evidence type="ECO:0000313" key="2">
    <source>
        <dbReference type="Proteomes" id="UP000637239"/>
    </source>
</evidence>
<organism evidence="1 2">
    <name type="scientific">Aspergillus chevalieri</name>
    <name type="common">Eurotium chevalieri</name>
    <dbReference type="NCBI Taxonomy" id="182096"/>
    <lineage>
        <taxon>Eukaryota</taxon>
        <taxon>Fungi</taxon>
        <taxon>Dikarya</taxon>
        <taxon>Ascomycota</taxon>
        <taxon>Pezizomycotina</taxon>
        <taxon>Eurotiomycetes</taxon>
        <taxon>Eurotiomycetidae</taxon>
        <taxon>Eurotiales</taxon>
        <taxon>Aspergillaceae</taxon>
        <taxon>Aspergillus</taxon>
        <taxon>Aspergillus subgen. Aspergillus</taxon>
    </lineage>
</organism>
<protein>
    <submittedName>
        <fullName evidence="1">Uncharacterized protein</fullName>
    </submittedName>
</protein>
<sequence>MHVVFPVVYYFPGLGRTYPCLCIRYSLYTLVATFSKGKTSTYDHRVWRTGLPVRSAVLKPHAGRLVVGWVTTSESRLLRSKVGINSGTPQTRRVSTAAYQRETEEQDNVVCLKQRAPATEATYSRANENWCLWRLSRDENESKNSAKEEPDPSAQTLKLFAEDFVATRKQIPSQYSVRHTISCFVAEWERKTGRTHPKHLKNDVYNVGHESRA</sequence>
<proteinExistence type="predicted"/>
<dbReference type="Proteomes" id="UP000637239">
    <property type="component" value="Chromosome 6"/>
</dbReference>
<evidence type="ECO:0000313" key="1">
    <source>
        <dbReference type="EMBL" id="BCR90176.1"/>
    </source>
</evidence>
<feature type="non-terminal residue" evidence="1">
    <location>
        <position position="213"/>
    </location>
</feature>
<dbReference type="AlphaFoldDB" id="A0A7R7VSV4"/>
<reference evidence="1" key="2">
    <citation type="submission" date="2021-02" db="EMBL/GenBank/DDBJ databases">
        <title>Aspergillus chevalieri M1 genome sequence.</title>
        <authorList>
            <person name="Kadooka C."/>
            <person name="Mori K."/>
            <person name="Futagami T."/>
        </authorList>
    </citation>
    <scope>NUCLEOTIDE SEQUENCE</scope>
    <source>
        <strain evidence="1">M1</strain>
    </source>
</reference>
<keyword evidence="2" id="KW-1185">Reference proteome</keyword>
<accession>A0A7R7VSV4</accession>
<name>A0A7R7VSV4_ASPCH</name>
<reference evidence="1" key="1">
    <citation type="submission" date="2021-01" db="EMBL/GenBank/DDBJ databases">
        <authorList>
            <consortium name="Aspergillus chevalieri M1 genome sequencing consortium"/>
            <person name="Kazuki M."/>
            <person name="Futagami T."/>
        </authorList>
    </citation>
    <scope>NUCLEOTIDE SEQUENCE</scope>
    <source>
        <strain evidence="1">M1</strain>
    </source>
</reference>
<gene>
    <name evidence="1" type="ORF">ACHE_60062S</name>
</gene>
<dbReference type="EMBL" id="AP024421">
    <property type="protein sequence ID" value="BCR90176.1"/>
    <property type="molecule type" value="Genomic_DNA"/>
</dbReference>